<gene>
    <name evidence="6" type="ORF">ACFO3F_13440</name>
</gene>
<dbReference type="InterPro" id="IPR020084">
    <property type="entry name" value="NUDIX_hydrolase_CS"/>
</dbReference>
<dbReference type="Gene3D" id="3.90.79.10">
    <property type="entry name" value="Nucleoside Triphosphate Pyrophosphohydrolase"/>
    <property type="match status" value="1"/>
</dbReference>
<dbReference type="InterPro" id="IPR051325">
    <property type="entry name" value="Nudix_hydrolase_domain"/>
</dbReference>
<sequence>MGPPRRRRRRSPARRPPADPHGPRPAARAVSRATPPAVQAAGALVWRVHERRLQVLLVHRPRYDDWSWPKGKLDPGETLAACAVREVAEETGVAVALGQPLPSVRYRLADGRVKESHYWTATVVEDGAPALAARPAVQPADPREIDAARWVDAKEARTLLTHDRDRDPLGVLLDLHQDERLRTRTIVVVRHARARKRSAWKGGELTRPLTGVGEARARALVPLLAAFGVEQVISSPWERCVSTVVPYAQAAGIDVGLDPALTEDAHAKKPKGVRAIVDREVAERAAPVAICTHRPVLPTVMDEIAKRTPYRIMEMVPESDPWLRTGEVLVVHVARRPGRGAAVVALEKHRPPVPGR</sequence>
<dbReference type="PRINTS" id="PR00502">
    <property type="entry name" value="NUDIXFAMILY"/>
</dbReference>
<dbReference type="Proteomes" id="UP001595955">
    <property type="component" value="Unassembled WGS sequence"/>
</dbReference>
<feature type="domain" description="Nudix hydrolase" evidence="5">
    <location>
        <begin position="36"/>
        <end position="174"/>
    </location>
</feature>
<evidence type="ECO:0000256" key="2">
    <source>
        <dbReference type="ARBA" id="ARBA00022801"/>
    </source>
</evidence>
<accession>A0ABV9DDB3</accession>
<keyword evidence="7" id="KW-1185">Reference proteome</keyword>
<dbReference type="InterPro" id="IPR020476">
    <property type="entry name" value="Nudix_hydrolase"/>
</dbReference>
<feature type="region of interest" description="Disordered" evidence="4">
    <location>
        <begin position="1"/>
        <end position="34"/>
    </location>
</feature>
<dbReference type="CDD" id="cd03673">
    <property type="entry name" value="NUDIX_Ap6A_hydrolase"/>
    <property type="match status" value="1"/>
</dbReference>
<dbReference type="Pfam" id="PF00300">
    <property type="entry name" value="His_Phos_1"/>
    <property type="match status" value="1"/>
</dbReference>
<protein>
    <submittedName>
        <fullName evidence="6">NUDIX domain-containing protein</fullName>
    </submittedName>
</protein>
<evidence type="ECO:0000256" key="1">
    <source>
        <dbReference type="ARBA" id="ARBA00005582"/>
    </source>
</evidence>
<comment type="similarity">
    <text evidence="1 3">Belongs to the Nudix hydrolase family.</text>
</comment>
<evidence type="ECO:0000256" key="4">
    <source>
        <dbReference type="SAM" id="MobiDB-lite"/>
    </source>
</evidence>
<dbReference type="EMBL" id="JBHSGF010000010">
    <property type="protein sequence ID" value="MFC4556254.1"/>
    <property type="molecule type" value="Genomic_DNA"/>
</dbReference>
<dbReference type="SUPFAM" id="SSF53254">
    <property type="entry name" value="Phosphoglycerate mutase-like"/>
    <property type="match status" value="1"/>
</dbReference>
<dbReference type="RefSeq" id="WP_122825067.1">
    <property type="nucleotide sequence ID" value="NZ_CP033325.1"/>
</dbReference>
<proteinExistence type="inferred from homology"/>
<dbReference type="InterPro" id="IPR000086">
    <property type="entry name" value="NUDIX_hydrolase_dom"/>
</dbReference>
<organism evidence="6 7">
    <name type="scientific">Georgenia faecalis</name>
    <dbReference type="NCBI Taxonomy" id="2483799"/>
    <lineage>
        <taxon>Bacteria</taxon>
        <taxon>Bacillati</taxon>
        <taxon>Actinomycetota</taxon>
        <taxon>Actinomycetes</taxon>
        <taxon>Micrococcales</taxon>
        <taxon>Bogoriellaceae</taxon>
        <taxon>Georgenia</taxon>
    </lineage>
</organism>
<dbReference type="SMART" id="SM00855">
    <property type="entry name" value="PGAM"/>
    <property type="match status" value="1"/>
</dbReference>
<evidence type="ECO:0000256" key="3">
    <source>
        <dbReference type="RuleBase" id="RU003476"/>
    </source>
</evidence>
<dbReference type="PROSITE" id="PS00893">
    <property type="entry name" value="NUDIX_BOX"/>
    <property type="match status" value="1"/>
</dbReference>
<dbReference type="CDD" id="cd07067">
    <property type="entry name" value="HP_PGM_like"/>
    <property type="match status" value="1"/>
</dbReference>
<dbReference type="InterPro" id="IPR015797">
    <property type="entry name" value="NUDIX_hydrolase-like_dom_sf"/>
</dbReference>
<dbReference type="PANTHER" id="PTHR21340:SF0">
    <property type="entry name" value="BIS(5'-NUCLEOSYL)-TETRAPHOSPHATASE [ASYMMETRICAL]"/>
    <property type="match status" value="1"/>
</dbReference>
<dbReference type="PANTHER" id="PTHR21340">
    <property type="entry name" value="DIADENOSINE 5,5-P1,P4-TETRAPHOSPHATE PYROPHOSPHOHYDROLASE MUTT"/>
    <property type="match status" value="1"/>
</dbReference>
<dbReference type="Gene3D" id="3.40.50.1240">
    <property type="entry name" value="Phosphoglycerate mutase-like"/>
    <property type="match status" value="1"/>
</dbReference>
<dbReference type="InterPro" id="IPR029033">
    <property type="entry name" value="His_PPase_superfam"/>
</dbReference>
<reference evidence="7" key="1">
    <citation type="journal article" date="2019" name="Int. J. Syst. Evol. Microbiol.">
        <title>The Global Catalogue of Microorganisms (GCM) 10K type strain sequencing project: providing services to taxonomists for standard genome sequencing and annotation.</title>
        <authorList>
            <consortium name="The Broad Institute Genomics Platform"/>
            <consortium name="The Broad Institute Genome Sequencing Center for Infectious Disease"/>
            <person name="Wu L."/>
            <person name="Ma J."/>
        </authorList>
    </citation>
    <scope>NUCLEOTIDE SEQUENCE [LARGE SCALE GENOMIC DNA]</scope>
    <source>
        <strain evidence="7">JCM 3369</strain>
    </source>
</reference>
<dbReference type="Pfam" id="PF00293">
    <property type="entry name" value="NUDIX"/>
    <property type="match status" value="1"/>
</dbReference>
<dbReference type="SUPFAM" id="SSF55811">
    <property type="entry name" value="Nudix"/>
    <property type="match status" value="1"/>
</dbReference>
<feature type="compositionally biased region" description="Basic residues" evidence="4">
    <location>
        <begin position="1"/>
        <end position="13"/>
    </location>
</feature>
<comment type="caution">
    <text evidence="6">The sequence shown here is derived from an EMBL/GenBank/DDBJ whole genome shotgun (WGS) entry which is preliminary data.</text>
</comment>
<evidence type="ECO:0000313" key="6">
    <source>
        <dbReference type="EMBL" id="MFC4556254.1"/>
    </source>
</evidence>
<name>A0ABV9DDB3_9MICO</name>
<evidence type="ECO:0000259" key="5">
    <source>
        <dbReference type="PROSITE" id="PS51462"/>
    </source>
</evidence>
<dbReference type="PROSITE" id="PS51462">
    <property type="entry name" value="NUDIX"/>
    <property type="match status" value="1"/>
</dbReference>
<evidence type="ECO:0000313" key="7">
    <source>
        <dbReference type="Proteomes" id="UP001595955"/>
    </source>
</evidence>
<keyword evidence="2 3" id="KW-0378">Hydrolase</keyword>
<dbReference type="InterPro" id="IPR013078">
    <property type="entry name" value="His_Pase_superF_clade-1"/>
</dbReference>